<keyword evidence="4" id="KW-0449">Lipoprotein</keyword>
<dbReference type="Proteomes" id="UP001150538">
    <property type="component" value="Unassembled WGS sequence"/>
</dbReference>
<proteinExistence type="inferred from homology"/>
<feature type="compositionally biased region" description="Polar residues" evidence="5">
    <location>
        <begin position="345"/>
        <end position="354"/>
    </location>
</feature>
<evidence type="ECO:0000256" key="2">
    <source>
        <dbReference type="ARBA" id="ARBA00015736"/>
    </source>
</evidence>
<accession>A0A9W8A2M5</accession>
<comment type="similarity">
    <text evidence="1">Belongs to the dymeclin family.</text>
</comment>
<protein>
    <recommendedName>
        <fullName evidence="2">Dymeclin</fullName>
    </recommendedName>
</protein>
<feature type="compositionally biased region" description="Low complexity" evidence="5">
    <location>
        <begin position="355"/>
        <end position="364"/>
    </location>
</feature>
<dbReference type="AlphaFoldDB" id="A0A9W8A2M5"/>
<dbReference type="InterPro" id="IPR019142">
    <property type="entry name" value="Dymeclin"/>
</dbReference>
<dbReference type="OrthoDB" id="10253409at2759"/>
<comment type="caution">
    <text evidence="6">The sequence shown here is derived from an EMBL/GenBank/DDBJ whole genome shotgun (WGS) entry which is preliminary data.</text>
</comment>
<gene>
    <name evidence="6" type="ORF">H4219_000548</name>
</gene>
<dbReference type="PANTHER" id="PTHR12895:SF9">
    <property type="entry name" value="DYMECLIN"/>
    <property type="match status" value="1"/>
</dbReference>
<feature type="region of interest" description="Disordered" evidence="5">
    <location>
        <begin position="345"/>
        <end position="364"/>
    </location>
</feature>
<organism evidence="6 7">
    <name type="scientific">Mycoemilia scoparia</name>
    <dbReference type="NCBI Taxonomy" id="417184"/>
    <lineage>
        <taxon>Eukaryota</taxon>
        <taxon>Fungi</taxon>
        <taxon>Fungi incertae sedis</taxon>
        <taxon>Zoopagomycota</taxon>
        <taxon>Kickxellomycotina</taxon>
        <taxon>Kickxellomycetes</taxon>
        <taxon>Kickxellales</taxon>
        <taxon>Kickxellaceae</taxon>
        <taxon>Mycoemilia</taxon>
    </lineage>
</organism>
<evidence type="ECO:0000313" key="6">
    <source>
        <dbReference type="EMBL" id="KAJ1921511.1"/>
    </source>
</evidence>
<sequence length="703" mass="78734">MRASRSASVSDGFLEAPSDWDKREAQFMMDLVAELTFNDHPTSKEGIRDLESFIIGLGLNLANNNHTTKNLQSALFHFSLEMQCLKTQISKIMSDNPIPDAIITNISSKASTSEDNAIQTHALKRIIEDKRPRYQQFLHYLLLGIAKIDPSASYNSYAFICDCIYTVISISVSQVDQERVFQPMNPNFFLYELIENIGPSTSLHADHPPAFEVIERLMVLSTDAPELPSGGGLVYSAYNYFFSQARKSDVGSKYLEQRAISLLLLLICQPGPKNDPSNNPFKTALGSLANKPHDSMTSYQISFQKIFTKFLDNLENYLAARTDPDSLIIPLLKAISTSLITTKSTPTNGQGAIQASSPAASPAASRRVSGKQTFSPVSLELNTISQIANQSGTSFPLLYCWLATILYLFRDETFIKEIQEFTIGPQPWITTRAQKKQPLLLCVITEIIQAFQQNIVSIKDSYIHVLTIGILANSLPIAQDLDSYTSQKLLKVIDMISKRYVKLSTAQEKNKAHPKMPNLGLPNTQYQDYTDTAIDEECQVYENTLFILLTILDATVYSNPEKNTDLIYNLLQSSKLFVPLRDKPSLSHIVDSLDVMIAYFHAQLATKVKSSSSAPPEEVLKIIRQAGHDRSSINLGTGFDADTISKLINLKIKSRPRFEPRVDIQVEWEEWSCPWTWLIIAKNLPVGLDHHNGHLLENCDLIQ</sequence>
<dbReference type="GO" id="GO:0007030">
    <property type="term" value="P:Golgi organization"/>
    <property type="evidence" value="ECO:0007669"/>
    <property type="project" value="TreeGrafter"/>
</dbReference>
<keyword evidence="3" id="KW-0519">Myristate</keyword>
<dbReference type="PANTHER" id="PTHR12895">
    <property type="entry name" value="DYMECLIN"/>
    <property type="match status" value="1"/>
</dbReference>
<evidence type="ECO:0000256" key="1">
    <source>
        <dbReference type="ARBA" id="ARBA00010603"/>
    </source>
</evidence>
<evidence type="ECO:0000256" key="3">
    <source>
        <dbReference type="ARBA" id="ARBA00022707"/>
    </source>
</evidence>
<reference evidence="6" key="1">
    <citation type="submission" date="2022-07" db="EMBL/GenBank/DDBJ databases">
        <title>Phylogenomic reconstructions and comparative analyses of Kickxellomycotina fungi.</title>
        <authorList>
            <person name="Reynolds N.K."/>
            <person name="Stajich J.E."/>
            <person name="Barry K."/>
            <person name="Grigoriev I.V."/>
            <person name="Crous P."/>
            <person name="Smith M.E."/>
        </authorList>
    </citation>
    <scope>NUCLEOTIDE SEQUENCE</scope>
    <source>
        <strain evidence="6">NBRC 100468</strain>
    </source>
</reference>
<keyword evidence="7" id="KW-1185">Reference proteome</keyword>
<dbReference type="Pfam" id="PF09742">
    <property type="entry name" value="Dymeclin"/>
    <property type="match status" value="1"/>
</dbReference>
<evidence type="ECO:0000313" key="7">
    <source>
        <dbReference type="Proteomes" id="UP001150538"/>
    </source>
</evidence>
<dbReference type="EMBL" id="JANBPU010000004">
    <property type="protein sequence ID" value="KAJ1921511.1"/>
    <property type="molecule type" value="Genomic_DNA"/>
</dbReference>
<dbReference type="GO" id="GO:0005794">
    <property type="term" value="C:Golgi apparatus"/>
    <property type="evidence" value="ECO:0007669"/>
    <property type="project" value="TreeGrafter"/>
</dbReference>
<evidence type="ECO:0000256" key="4">
    <source>
        <dbReference type="ARBA" id="ARBA00023288"/>
    </source>
</evidence>
<name>A0A9W8A2M5_9FUNG</name>
<evidence type="ECO:0000256" key="5">
    <source>
        <dbReference type="SAM" id="MobiDB-lite"/>
    </source>
</evidence>